<sequence length="79" mass="8605">MSESLYSSCAEVLSVCQAAKDDLAALLDPNTGFAPRLRQLCRDQITEAENSASSDVSQEELDVLRMEANTWGLLQAVMP</sequence>
<dbReference type="OrthoDB" id="3098at2759"/>
<proteinExistence type="predicted"/>
<evidence type="ECO:0000313" key="2">
    <source>
        <dbReference type="Proteomes" id="UP000807769"/>
    </source>
</evidence>
<dbReference type="EMBL" id="JABBWG010000107">
    <property type="protein sequence ID" value="KAG1800698.1"/>
    <property type="molecule type" value="Genomic_DNA"/>
</dbReference>
<evidence type="ECO:0000313" key="1">
    <source>
        <dbReference type="EMBL" id="KAG1800698.1"/>
    </source>
</evidence>
<name>A0A9P7DQK9_9AGAM</name>
<reference evidence="1" key="1">
    <citation type="journal article" date="2020" name="New Phytol.">
        <title>Comparative genomics reveals dynamic genome evolution in host specialist ectomycorrhizal fungi.</title>
        <authorList>
            <person name="Lofgren L.A."/>
            <person name="Nguyen N.H."/>
            <person name="Vilgalys R."/>
            <person name="Ruytinx J."/>
            <person name="Liao H.L."/>
            <person name="Branco S."/>
            <person name="Kuo A."/>
            <person name="LaButti K."/>
            <person name="Lipzen A."/>
            <person name="Andreopoulos W."/>
            <person name="Pangilinan J."/>
            <person name="Riley R."/>
            <person name="Hundley H."/>
            <person name="Na H."/>
            <person name="Barry K."/>
            <person name="Grigoriev I.V."/>
            <person name="Stajich J.E."/>
            <person name="Kennedy P.G."/>
        </authorList>
    </citation>
    <scope>NUCLEOTIDE SEQUENCE</scope>
    <source>
        <strain evidence="1">MN1</strain>
    </source>
</reference>
<protein>
    <submittedName>
        <fullName evidence="1">Uncharacterized protein</fullName>
    </submittedName>
</protein>
<accession>A0A9P7DQK9</accession>
<dbReference type="Proteomes" id="UP000807769">
    <property type="component" value="Unassembled WGS sequence"/>
</dbReference>
<dbReference type="AlphaFoldDB" id="A0A9P7DQK9"/>
<dbReference type="GeneID" id="64625986"/>
<dbReference type="RefSeq" id="XP_041185963.1">
    <property type="nucleotide sequence ID" value="XM_041331969.1"/>
</dbReference>
<comment type="caution">
    <text evidence="1">The sequence shown here is derived from an EMBL/GenBank/DDBJ whole genome shotgun (WGS) entry which is preliminary data.</text>
</comment>
<keyword evidence="2" id="KW-1185">Reference proteome</keyword>
<organism evidence="1 2">
    <name type="scientific">Suillus subaureus</name>
    <dbReference type="NCBI Taxonomy" id="48587"/>
    <lineage>
        <taxon>Eukaryota</taxon>
        <taxon>Fungi</taxon>
        <taxon>Dikarya</taxon>
        <taxon>Basidiomycota</taxon>
        <taxon>Agaricomycotina</taxon>
        <taxon>Agaricomycetes</taxon>
        <taxon>Agaricomycetidae</taxon>
        <taxon>Boletales</taxon>
        <taxon>Suillineae</taxon>
        <taxon>Suillaceae</taxon>
        <taxon>Suillus</taxon>
    </lineage>
</organism>
<gene>
    <name evidence="1" type="ORF">BJ212DRAFT_1287070</name>
</gene>